<evidence type="ECO:0000256" key="4">
    <source>
        <dbReference type="ARBA" id="ARBA00019824"/>
    </source>
</evidence>
<comment type="caution">
    <text evidence="14">The sequence shown here is derived from an EMBL/GenBank/DDBJ whole genome shotgun (WGS) entry which is preliminary data.</text>
</comment>
<dbReference type="GO" id="GO:0005849">
    <property type="term" value="C:mRNA cleavage factor complex"/>
    <property type="evidence" value="ECO:0007669"/>
    <property type="project" value="UniProtKB-UniRule"/>
</dbReference>
<dbReference type="InterPro" id="IPR038239">
    <property type="entry name" value="Clp1_N_sf"/>
</dbReference>
<sequence>MSIPGIPGLGQLASTQAPPPSATRTITLQPLTEWRFQAAHAPSPPLQLRLLSGTAERDGTELAPQRTYTLAGAASKILTWHGCTLEVSGPCDAAHTAAAEPAGAIAALNLAFALRRGGGGATQPGPGPGPGPRVLVCGGPTTGKSTLARTLVALGVRGGAQPLLASVDPRDGMLSLPGTVSVAAFATRLDVESADGGVGVGGTPSSGPSAVPVKVPLVYFVGRERPGQDMALWRELTGLLGRAALERMRGDGEVGRAGLVVDAPGTAEGEGTEMLEHVVQAFDVNMVVVLGSPTLHMELQRRYGLERTRAGEPVHVVGLDKSSGVVEHDAIFMQQFREAAIKEYFFGNAKRTLSPFTQSVGFDDVTIYTAPDSSHDKQDVLLPVAPSVDLSNCTLAVMHAALGDAPEQIRRAAVLGFVYVAEVDSERGRLKVLAPVGGRVGDRPMVWGRWPEPFIGLLG</sequence>
<evidence type="ECO:0000256" key="3">
    <source>
        <dbReference type="ARBA" id="ARBA00018706"/>
    </source>
</evidence>
<organism evidence="14 15">
    <name type="scientific">Phyllachora maydis</name>
    <dbReference type="NCBI Taxonomy" id="1825666"/>
    <lineage>
        <taxon>Eukaryota</taxon>
        <taxon>Fungi</taxon>
        <taxon>Dikarya</taxon>
        <taxon>Ascomycota</taxon>
        <taxon>Pezizomycotina</taxon>
        <taxon>Sordariomycetes</taxon>
        <taxon>Sordariomycetidae</taxon>
        <taxon>Phyllachorales</taxon>
        <taxon>Phyllachoraceae</taxon>
        <taxon>Phyllachora</taxon>
    </lineage>
</organism>
<dbReference type="InterPro" id="IPR032324">
    <property type="entry name" value="Clp1_N"/>
</dbReference>
<dbReference type="GO" id="GO:0006388">
    <property type="term" value="P:tRNA splicing, via endonucleolytic cleavage and ligation"/>
    <property type="evidence" value="ECO:0007669"/>
    <property type="project" value="TreeGrafter"/>
</dbReference>
<dbReference type="Gene3D" id="2.60.120.1030">
    <property type="entry name" value="Clp1, DNA binding domain"/>
    <property type="match status" value="1"/>
</dbReference>
<comment type="caution">
    <text evidence="9">Lacks conserved residue(s) required for the propagation of feature annotation.</text>
</comment>
<keyword evidence="6 9" id="KW-0547">Nucleotide-binding</keyword>
<evidence type="ECO:0000256" key="10">
    <source>
        <dbReference type="SAM" id="MobiDB-lite"/>
    </source>
</evidence>
<dbReference type="HAMAP" id="MF_03035">
    <property type="entry name" value="Clp1"/>
    <property type="match status" value="1"/>
</dbReference>
<dbReference type="InterPro" id="IPR027417">
    <property type="entry name" value="P-loop_NTPase"/>
</dbReference>
<evidence type="ECO:0000256" key="7">
    <source>
        <dbReference type="ARBA" id="ARBA00022840"/>
    </source>
</evidence>
<accession>A0AAD9HY63</accession>
<evidence type="ECO:0000256" key="9">
    <source>
        <dbReference type="HAMAP-Rule" id="MF_03035"/>
    </source>
</evidence>
<dbReference type="Proteomes" id="UP001217918">
    <property type="component" value="Unassembled WGS sequence"/>
</dbReference>
<comment type="function">
    <text evidence="9">Required for endonucleolytic cleavage during polyadenylation-dependent pre-mRNA 3'-end formation.</text>
</comment>
<protein>
    <recommendedName>
        <fullName evidence="4">Polynucleotide 5'-hydroxyl-kinase GRC3</fullName>
    </recommendedName>
    <alternativeName>
        <fullName evidence="3">Polynucleotide 5'-hydroxyl-kinase grc3</fullName>
    </alternativeName>
</protein>
<evidence type="ECO:0000259" key="13">
    <source>
        <dbReference type="Pfam" id="PF16575"/>
    </source>
</evidence>
<feature type="binding site" evidence="9">
    <location>
        <position position="33"/>
    </location>
    <ligand>
        <name>ATP</name>
        <dbReference type="ChEBI" id="CHEBI:30616"/>
    </ligand>
</feature>
<feature type="domain" description="Clp1 P-loop" evidence="13">
    <location>
        <begin position="138"/>
        <end position="346"/>
    </location>
</feature>
<proteinExistence type="inferred from homology"/>
<comment type="subunit">
    <text evidence="9">Component of a pre-mRNA cleavage factor complex. Interacts directly with PCF11.</text>
</comment>
<feature type="domain" description="Clp1 N-terminal" evidence="12">
    <location>
        <begin position="27"/>
        <end position="114"/>
    </location>
</feature>
<evidence type="ECO:0000256" key="1">
    <source>
        <dbReference type="ARBA" id="ARBA00003798"/>
    </source>
</evidence>
<dbReference type="InterPro" id="IPR028606">
    <property type="entry name" value="Clp1"/>
</dbReference>
<dbReference type="PANTHER" id="PTHR12755">
    <property type="entry name" value="CLEAVAGE/POLYADENYLATION FACTOR IA SUBUNIT CLP1P"/>
    <property type="match status" value="1"/>
</dbReference>
<keyword evidence="8 9" id="KW-0539">Nucleus</keyword>
<keyword evidence="7 9" id="KW-0067">ATP-binding</keyword>
<dbReference type="EMBL" id="JAQQPM010000001">
    <property type="protein sequence ID" value="KAK2067040.1"/>
    <property type="molecule type" value="Genomic_DNA"/>
</dbReference>
<keyword evidence="15" id="KW-1185">Reference proteome</keyword>
<feature type="domain" description="Clp1 C-terminal" evidence="11">
    <location>
        <begin position="353"/>
        <end position="452"/>
    </location>
</feature>
<dbReference type="GO" id="GO:0005524">
    <property type="term" value="F:ATP binding"/>
    <property type="evidence" value="ECO:0007669"/>
    <property type="project" value="UniProtKB-UniRule"/>
</dbReference>
<comment type="similarity">
    <text evidence="9">Belongs to the Clp1 family. Clp1 subfamily.</text>
</comment>
<dbReference type="InterPro" id="IPR045116">
    <property type="entry name" value="Clp1/Grc3"/>
</dbReference>
<dbReference type="PANTHER" id="PTHR12755:SF6">
    <property type="entry name" value="POLYRIBONUCLEOTIDE 5'-HYDROXYL-KINASE CLP1"/>
    <property type="match status" value="1"/>
</dbReference>
<evidence type="ECO:0000256" key="5">
    <source>
        <dbReference type="ARBA" id="ARBA00022664"/>
    </source>
</evidence>
<dbReference type="Pfam" id="PF06807">
    <property type="entry name" value="Clp1"/>
    <property type="match status" value="1"/>
</dbReference>
<dbReference type="Pfam" id="PF16575">
    <property type="entry name" value="CLP1_P"/>
    <property type="match status" value="1"/>
</dbReference>
<dbReference type="SUPFAM" id="SSF52540">
    <property type="entry name" value="P-loop containing nucleoside triphosphate hydrolases"/>
    <property type="match status" value="1"/>
</dbReference>
<dbReference type="AlphaFoldDB" id="A0AAD9HY63"/>
<feature type="compositionally biased region" description="Polar residues" evidence="10">
    <location>
        <begin position="12"/>
        <end position="21"/>
    </location>
</feature>
<dbReference type="GO" id="GO:0051731">
    <property type="term" value="F:polynucleotide 5'-hydroxyl-kinase activity"/>
    <property type="evidence" value="ECO:0007669"/>
    <property type="project" value="InterPro"/>
</dbReference>
<evidence type="ECO:0000256" key="8">
    <source>
        <dbReference type="ARBA" id="ARBA00023242"/>
    </source>
</evidence>
<evidence type="ECO:0000313" key="15">
    <source>
        <dbReference type="Proteomes" id="UP001217918"/>
    </source>
</evidence>
<gene>
    <name evidence="9" type="primary">CLP1</name>
    <name evidence="14" type="ORF">P8C59_000809</name>
</gene>
<comment type="subcellular location">
    <subcellularLocation>
        <location evidence="2 9">Nucleus</location>
    </subcellularLocation>
</comment>
<name>A0AAD9HY63_9PEZI</name>
<dbReference type="Gene3D" id="2.40.30.330">
    <property type="entry name" value="Pre-mRNA cleavage complex subunit Clp1, C-terminal domain"/>
    <property type="match status" value="1"/>
</dbReference>
<evidence type="ECO:0000256" key="2">
    <source>
        <dbReference type="ARBA" id="ARBA00004123"/>
    </source>
</evidence>
<dbReference type="InterPro" id="IPR038238">
    <property type="entry name" value="Clp1_C_sf"/>
</dbReference>
<feature type="binding site" evidence="9">
    <location>
        <begin position="141"/>
        <end position="146"/>
    </location>
    <ligand>
        <name>ATP</name>
        <dbReference type="ChEBI" id="CHEBI:30616"/>
    </ligand>
</feature>
<evidence type="ECO:0000259" key="12">
    <source>
        <dbReference type="Pfam" id="PF16573"/>
    </source>
</evidence>
<keyword evidence="5 9" id="KW-0507">mRNA processing</keyword>
<evidence type="ECO:0000259" key="11">
    <source>
        <dbReference type="Pfam" id="PF06807"/>
    </source>
</evidence>
<evidence type="ECO:0000256" key="6">
    <source>
        <dbReference type="ARBA" id="ARBA00022741"/>
    </source>
</evidence>
<comment type="function">
    <text evidence="1">Polynucleotide 5'-kinase involved in rRNA processing.</text>
</comment>
<dbReference type="GO" id="GO:0031124">
    <property type="term" value="P:mRNA 3'-end processing"/>
    <property type="evidence" value="ECO:0007669"/>
    <property type="project" value="UniProtKB-UniRule"/>
</dbReference>
<reference evidence="14" key="1">
    <citation type="journal article" date="2023" name="Mol. Plant Microbe Interact.">
        <title>Elucidating the Obligate Nature and Biological Capacity of an Invasive Fungal Corn Pathogen.</title>
        <authorList>
            <person name="MacCready J.S."/>
            <person name="Roggenkamp E.M."/>
            <person name="Gdanetz K."/>
            <person name="Chilvers M.I."/>
        </authorList>
    </citation>
    <scope>NUCLEOTIDE SEQUENCE</scope>
    <source>
        <strain evidence="14">PM02</strain>
    </source>
</reference>
<dbReference type="InterPro" id="IPR032319">
    <property type="entry name" value="CLP1_P"/>
</dbReference>
<dbReference type="InterPro" id="IPR010655">
    <property type="entry name" value="Clp1_C"/>
</dbReference>
<evidence type="ECO:0000313" key="14">
    <source>
        <dbReference type="EMBL" id="KAK2067040.1"/>
    </source>
</evidence>
<feature type="region of interest" description="Disordered" evidence="10">
    <location>
        <begin position="1"/>
        <end position="21"/>
    </location>
</feature>
<dbReference type="Gene3D" id="3.40.50.300">
    <property type="entry name" value="P-loop containing nucleotide triphosphate hydrolases"/>
    <property type="match status" value="1"/>
</dbReference>
<dbReference type="Pfam" id="PF16573">
    <property type="entry name" value="CLP1_N"/>
    <property type="match status" value="1"/>
</dbReference>